<name>A0ABV2Q457_9BURK</name>
<protein>
    <recommendedName>
        <fullName evidence="1">SnoaL-like domain-containing protein</fullName>
    </recommendedName>
</protein>
<dbReference type="Pfam" id="PF13577">
    <property type="entry name" value="SnoaL_4"/>
    <property type="match status" value="1"/>
</dbReference>
<evidence type="ECO:0000313" key="3">
    <source>
        <dbReference type="Proteomes" id="UP001549320"/>
    </source>
</evidence>
<comment type="caution">
    <text evidence="2">The sequence shown here is derived from an EMBL/GenBank/DDBJ whole genome shotgun (WGS) entry which is preliminary data.</text>
</comment>
<proteinExistence type="predicted"/>
<keyword evidence="3" id="KW-1185">Reference proteome</keyword>
<gene>
    <name evidence="2" type="ORF">ABIE13_000465</name>
</gene>
<dbReference type="InterPro" id="IPR032710">
    <property type="entry name" value="NTF2-like_dom_sf"/>
</dbReference>
<reference evidence="2 3" key="1">
    <citation type="submission" date="2024-06" db="EMBL/GenBank/DDBJ databases">
        <title>Sorghum-associated microbial communities from plants grown in Nebraska, USA.</title>
        <authorList>
            <person name="Schachtman D."/>
        </authorList>
    </citation>
    <scope>NUCLEOTIDE SEQUENCE [LARGE SCALE GENOMIC DNA]</scope>
    <source>
        <strain evidence="2 3">2709</strain>
    </source>
</reference>
<evidence type="ECO:0000313" key="2">
    <source>
        <dbReference type="EMBL" id="MET4575368.1"/>
    </source>
</evidence>
<organism evidence="2 3">
    <name type="scientific">Ottowia thiooxydans</name>
    <dbReference type="NCBI Taxonomy" id="219182"/>
    <lineage>
        <taxon>Bacteria</taxon>
        <taxon>Pseudomonadati</taxon>
        <taxon>Pseudomonadota</taxon>
        <taxon>Betaproteobacteria</taxon>
        <taxon>Burkholderiales</taxon>
        <taxon>Comamonadaceae</taxon>
        <taxon>Ottowia</taxon>
    </lineage>
</organism>
<dbReference type="RefSeq" id="WP_354440766.1">
    <property type="nucleotide sequence ID" value="NZ_JBEPSH010000001.1"/>
</dbReference>
<evidence type="ECO:0000259" key="1">
    <source>
        <dbReference type="Pfam" id="PF13577"/>
    </source>
</evidence>
<dbReference type="CDD" id="cd00531">
    <property type="entry name" value="NTF2_like"/>
    <property type="match status" value="1"/>
</dbReference>
<dbReference type="InterPro" id="IPR037401">
    <property type="entry name" value="SnoaL-like"/>
</dbReference>
<dbReference type="EMBL" id="JBEPSH010000001">
    <property type="protein sequence ID" value="MET4575368.1"/>
    <property type="molecule type" value="Genomic_DNA"/>
</dbReference>
<dbReference type="SUPFAM" id="SSF54427">
    <property type="entry name" value="NTF2-like"/>
    <property type="match status" value="1"/>
</dbReference>
<sequence>MPIANCHTTADRLADITAIEQALFRYARGVDRRDWTLVRSAYHPDAIDNHGNYRGPIEGFVSSLVARHAHIEQSLHVVSNVLVEFNAPDSALVESYFTAYQRLSPSAGASRQTYLDGEIASDSDSVDNEAIGRYVDHFTRREGEWRIQRRDVLFDLYRSRIAQRSAPINPALTLSVRDQSDFLYARRQELGL</sequence>
<accession>A0ABV2Q457</accession>
<feature type="domain" description="SnoaL-like" evidence="1">
    <location>
        <begin position="12"/>
        <end position="151"/>
    </location>
</feature>
<dbReference type="Proteomes" id="UP001549320">
    <property type="component" value="Unassembled WGS sequence"/>
</dbReference>
<dbReference type="Gene3D" id="3.10.450.50">
    <property type="match status" value="1"/>
</dbReference>